<evidence type="ECO:0000313" key="10">
    <source>
        <dbReference type="Proteomes" id="UP001199355"/>
    </source>
</evidence>
<dbReference type="InterPro" id="IPR001764">
    <property type="entry name" value="Glyco_hydro_3_N"/>
</dbReference>
<evidence type="ECO:0000256" key="1">
    <source>
        <dbReference type="ARBA" id="ARBA00000448"/>
    </source>
</evidence>
<dbReference type="SUPFAM" id="SSF51445">
    <property type="entry name" value="(Trans)glycosidases"/>
    <property type="match status" value="1"/>
</dbReference>
<dbReference type="GO" id="GO:0009251">
    <property type="term" value="P:glucan catabolic process"/>
    <property type="evidence" value="ECO:0007669"/>
    <property type="project" value="TreeGrafter"/>
</dbReference>
<comment type="caution">
    <text evidence="9">The sequence shown here is derived from an EMBL/GenBank/DDBJ whole genome shotgun (WGS) entry which is preliminary data.</text>
</comment>
<dbReference type="RefSeq" id="WP_308728578.1">
    <property type="nucleotide sequence ID" value="NZ_JAJEQF010000030.1"/>
</dbReference>
<dbReference type="PANTHER" id="PTHR30620">
    <property type="entry name" value="PERIPLASMIC BETA-GLUCOSIDASE-RELATED"/>
    <property type="match status" value="1"/>
</dbReference>
<accession>A0AAE3AUV5</accession>
<dbReference type="InterPro" id="IPR002772">
    <property type="entry name" value="Glyco_hydro_3_C"/>
</dbReference>
<dbReference type="InterPro" id="IPR019800">
    <property type="entry name" value="Glyco_hydro_3_AS"/>
</dbReference>
<dbReference type="InterPro" id="IPR013783">
    <property type="entry name" value="Ig-like_fold"/>
</dbReference>
<dbReference type="SUPFAM" id="SSF52279">
    <property type="entry name" value="Beta-D-glucan exohydrolase, C-terminal domain"/>
    <property type="match status" value="1"/>
</dbReference>
<dbReference type="EMBL" id="JAJEQF010000030">
    <property type="protein sequence ID" value="MCC2168238.1"/>
    <property type="molecule type" value="Genomic_DNA"/>
</dbReference>
<evidence type="ECO:0000256" key="5">
    <source>
        <dbReference type="ARBA" id="ARBA00022801"/>
    </source>
</evidence>
<keyword evidence="4" id="KW-0732">Signal</keyword>
<dbReference type="Pfam" id="PF00933">
    <property type="entry name" value="Glyco_hydro_3"/>
    <property type="match status" value="1"/>
</dbReference>
<reference evidence="9 10" key="1">
    <citation type="submission" date="2021-10" db="EMBL/GenBank/DDBJ databases">
        <title>Anaerobic single-cell dispensing facilitates the cultivation of human gut bacteria.</title>
        <authorList>
            <person name="Afrizal A."/>
        </authorList>
    </citation>
    <scope>NUCLEOTIDE SEQUENCE [LARGE SCALE GENOMIC DNA]</scope>
    <source>
        <strain evidence="9 10">CLA-AA-H244</strain>
    </source>
</reference>
<dbReference type="PROSITE" id="PS00775">
    <property type="entry name" value="GLYCOSYL_HYDROL_F3"/>
    <property type="match status" value="1"/>
</dbReference>
<dbReference type="PRINTS" id="PR00133">
    <property type="entry name" value="GLHYDRLASE3"/>
</dbReference>
<dbReference type="EC" id="3.2.1.21" evidence="3"/>
<organism evidence="9 10">
    <name type="scientific">Gallintestinimicrobium propionicum</name>
    <dbReference type="NCBI Taxonomy" id="2981770"/>
    <lineage>
        <taxon>Bacteria</taxon>
        <taxon>Bacillati</taxon>
        <taxon>Bacillota</taxon>
        <taxon>Clostridia</taxon>
        <taxon>Lachnospirales</taxon>
        <taxon>Lachnospiraceae</taxon>
        <taxon>Gallintestinimicrobium</taxon>
    </lineage>
</organism>
<dbReference type="InterPro" id="IPR036881">
    <property type="entry name" value="Glyco_hydro_3_C_sf"/>
</dbReference>
<keyword evidence="5 7" id="KW-0378">Hydrolase</keyword>
<dbReference type="Pfam" id="PF14310">
    <property type="entry name" value="Fn3-like"/>
    <property type="match status" value="1"/>
</dbReference>
<evidence type="ECO:0000313" key="9">
    <source>
        <dbReference type="EMBL" id="MCC2168238.1"/>
    </source>
</evidence>
<evidence type="ECO:0000259" key="8">
    <source>
        <dbReference type="SMART" id="SM01217"/>
    </source>
</evidence>
<dbReference type="PANTHER" id="PTHR30620:SF16">
    <property type="entry name" value="LYSOSOMAL BETA GLUCOSIDASE"/>
    <property type="match status" value="1"/>
</dbReference>
<protein>
    <recommendedName>
        <fullName evidence="3">beta-glucosidase</fullName>
        <ecNumber evidence="3">3.2.1.21</ecNumber>
    </recommendedName>
</protein>
<dbReference type="InterPro" id="IPR036962">
    <property type="entry name" value="Glyco_hydro_3_N_sf"/>
</dbReference>
<name>A0AAE3AUV5_9FIRM</name>
<gene>
    <name evidence="9" type="primary">bglX</name>
    <name evidence="9" type="ORF">LKD45_11155</name>
</gene>
<comment type="catalytic activity">
    <reaction evidence="1">
        <text>Hydrolysis of terminal, non-reducing beta-D-glucosyl residues with release of beta-D-glucose.</text>
        <dbReference type="EC" id="3.2.1.21"/>
    </reaction>
</comment>
<comment type="similarity">
    <text evidence="2 7">Belongs to the glycosyl hydrolase 3 family.</text>
</comment>
<dbReference type="Gene3D" id="3.20.20.300">
    <property type="entry name" value="Glycoside hydrolase, family 3, N-terminal domain"/>
    <property type="match status" value="1"/>
</dbReference>
<keyword evidence="10" id="KW-1185">Reference proteome</keyword>
<keyword evidence="6 7" id="KW-0326">Glycosidase</keyword>
<dbReference type="Gene3D" id="3.40.50.1700">
    <property type="entry name" value="Glycoside hydrolase family 3 C-terminal domain"/>
    <property type="match status" value="1"/>
</dbReference>
<dbReference type="Proteomes" id="UP001199355">
    <property type="component" value="Unassembled WGS sequence"/>
</dbReference>
<dbReference type="FunFam" id="2.60.40.10:FF:000495">
    <property type="entry name" value="Periplasmic beta-glucosidase"/>
    <property type="match status" value="1"/>
</dbReference>
<dbReference type="Gene3D" id="2.60.40.10">
    <property type="entry name" value="Immunoglobulins"/>
    <property type="match status" value="1"/>
</dbReference>
<sequence length="739" mass="81670">MTEQKLKELLADMTLEEKVNQMSQVVGAFFNKDMDITAMGPMADKGFTPENVALSGSVLGTMGAETLKKIQKDFVEQHPHHIPMLFMLDVINGFKTIFPIPLGQGATFEPELSEKCAAVAAKEAAVSGLHVTFAPMTDLVRDARWGRVMESTGEDPYLNSLFCAGMVRGFQGDDLKEPYKIASCVKHFAGYGAPTAGRDYNTVELSEHTFRDFYLPSYKAGIDAGAAMVMTSFNTVNGVPATGNKKLMRGILRNEMGFNGVLISDWAAIEEIIYHGYCADREEAAVRSAEAGVDIDMMTGIYCENLCRLVREGKLSEDLIDESCMRILELKNKLGLFENAYKDADETKEKEVILCKEHRDLAREAARKSFVLLKNEEKILPLGKEKKIAWVGPYVHSRNLMGSWSFIGDAKDVTNLEEAVKAQADTTNMSFHAGSPMLGSDIRLEGFGEAMEQSHTPEEEEAMLLEAVNAAKEADVVVLAIGEDRLQSGEATSNANIRIPEIQQRLLERVSKVNENVVVVLFNGRPLDLRDVVSKAKAVLEVWMPGTEGANAIADVVFGAYAPSGKLTMSFPYSVGQVPVHYNEYSTGRPHVPGKDKDRFRSKYLDIPNAPLFPFGYGLGYTSFEISDVTLDKTELGLENEIKASVTVKNTGDTAGTETVQLYIHDVAASVVRPVKELKDFRKVTLQPGEEQKVEFTINEKELRFLTENERVESENGVFEVFIGSDSTTENKAEFVLKK</sequence>
<evidence type="ECO:0000256" key="4">
    <source>
        <dbReference type="ARBA" id="ARBA00022729"/>
    </source>
</evidence>
<dbReference type="InterPro" id="IPR017853">
    <property type="entry name" value="GH"/>
</dbReference>
<proteinExistence type="inferred from homology"/>
<evidence type="ECO:0000256" key="2">
    <source>
        <dbReference type="ARBA" id="ARBA00005336"/>
    </source>
</evidence>
<dbReference type="InterPro" id="IPR026891">
    <property type="entry name" value="Fn3-like"/>
</dbReference>
<dbReference type="NCBIfam" id="NF011678">
    <property type="entry name" value="PRK15098.1"/>
    <property type="match status" value="1"/>
</dbReference>
<dbReference type="SMART" id="SM01217">
    <property type="entry name" value="Fn3_like"/>
    <property type="match status" value="1"/>
</dbReference>
<dbReference type="Pfam" id="PF01915">
    <property type="entry name" value="Glyco_hydro_3_C"/>
    <property type="match status" value="1"/>
</dbReference>
<dbReference type="InterPro" id="IPR051915">
    <property type="entry name" value="Cellulose_Degrad_GH3"/>
</dbReference>
<dbReference type="GO" id="GO:0008422">
    <property type="term" value="F:beta-glucosidase activity"/>
    <property type="evidence" value="ECO:0007669"/>
    <property type="project" value="UniProtKB-EC"/>
</dbReference>
<evidence type="ECO:0000256" key="6">
    <source>
        <dbReference type="ARBA" id="ARBA00023295"/>
    </source>
</evidence>
<evidence type="ECO:0000256" key="3">
    <source>
        <dbReference type="ARBA" id="ARBA00012744"/>
    </source>
</evidence>
<evidence type="ECO:0000256" key="7">
    <source>
        <dbReference type="RuleBase" id="RU361161"/>
    </source>
</evidence>
<dbReference type="AlphaFoldDB" id="A0AAE3AUV5"/>
<feature type="domain" description="Fibronectin type III-like" evidence="8">
    <location>
        <begin position="658"/>
        <end position="727"/>
    </location>
</feature>